<evidence type="ECO:0000256" key="4">
    <source>
        <dbReference type="SAM" id="MobiDB-lite"/>
    </source>
</evidence>
<dbReference type="AlphaFoldDB" id="A0ABD5E3J6"/>
<dbReference type="PROSITE" id="PS50173">
    <property type="entry name" value="UMUC"/>
    <property type="match status" value="1"/>
</dbReference>
<dbReference type="PANTHER" id="PTHR35369:SF2">
    <property type="entry name" value="BLR3025 PROTEIN"/>
    <property type="match status" value="1"/>
</dbReference>
<keyword evidence="2" id="KW-0227">DNA damage</keyword>
<evidence type="ECO:0000313" key="6">
    <source>
        <dbReference type="EMBL" id="MDT0415910.1"/>
    </source>
</evidence>
<feature type="compositionally biased region" description="Low complexity" evidence="4">
    <location>
        <begin position="1"/>
        <end position="13"/>
    </location>
</feature>
<dbReference type="SUPFAM" id="SSF100879">
    <property type="entry name" value="Lesion bypass DNA polymerase (Y-family), little finger domain"/>
    <property type="match status" value="1"/>
</dbReference>
<feature type="domain" description="UmuC" evidence="5">
    <location>
        <begin position="86"/>
        <end position="186"/>
    </location>
</feature>
<comment type="similarity">
    <text evidence="1">Belongs to the DNA polymerase type-Y family.</text>
</comment>
<dbReference type="Proteomes" id="UP001183607">
    <property type="component" value="Unassembled WGS sequence"/>
</dbReference>
<evidence type="ECO:0000259" key="5">
    <source>
        <dbReference type="PROSITE" id="PS50173"/>
    </source>
</evidence>
<dbReference type="InterPro" id="IPR017961">
    <property type="entry name" value="DNA_pol_Y-fam_little_finger"/>
</dbReference>
<evidence type="ECO:0000313" key="7">
    <source>
        <dbReference type="Proteomes" id="UP001183607"/>
    </source>
</evidence>
<dbReference type="InterPro" id="IPR043502">
    <property type="entry name" value="DNA/RNA_pol_sf"/>
</dbReference>
<evidence type="ECO:0000256" key="3">
    <source>
        <dbReference type="ARBA" id="ARBA00025589"/>
    </source>
</evidence>
<dbReference type="Gene3D" id="1.10.150.20">
    <property type="entry name" value="5' to 3' exonuclease, C-terminal subdomain"/>
    <property type="match status" value="1"/>
</dbReference>
<evidence type="ECO:0000256" key="1">
    <source>
        <dbReference type="ARBA" id="ARBA00010945"/>
    </source>
</evidence>
<sequence>MRYGEGAGPYEEGATGGAGPYGDDAAGGAGSYQEGATGGAGLYGEDAAGGAEGVAGGSGDGPGAGVLCVRFRLSREPDAPDLLPALLATAEGLTPLVQALPPDTALADVRGARRYFGRDVAELAALVRVRTLALHGVVCAIGVGPTPLIARMAAREARFGTTVTVTEDGLADYLDRKPVIALPGVGPATARTLCSYGLDSAGRVAAAPLGTLQRILGARAGRELRARAHGIDPTPVTPDALSRALSAHRAFDRDELDRDRRRRALLSLTEELGARLRAEEQVCASLQLTVRYADRSTTVRSRALPEPTAHTRALTAAAYGLHEALGLQRARVRGLVLRAEGLRPAAGAAHQLSLDPEDDKAHRLEAAADRARRRFGAGAVVPGTLAA</sequence>
<dbReference type="InterPro" id="IPR043128">
    <property type="entry name" value="Rev_trsase/Diguanyl_cyclase"/>
</dbReference>
<comment type="caution">
    <text evidence="6">The sequence shown here is derived from an EMBL/GenBank/DDBJ whole genome shotgun (WGS) entry which is preliminary data.</text>
</comment>
<dbReference type="GO" id="GO:0006974">
    <property type="term" value="P:DNA damage response"/>
    <property type="evidence" value="ECO:0007669"/>
    <property type="project" value="UniProtKB-KW"/>
</dbReference>
<dbReference type="Gene3D" id="3.30.70.270">
    <property type="match status" value="1"/>
</dbReference>
<organism evidence="6 7">
    <name type="scientific">Streptomyces evansiae</name>
    <dbReference type="NCBI Taxonomy" id="3075535"/>
    <lineage>
        <taxon>Bacteria</taxon>
        <taxon>Bacillati</taxon>
        <taxon>Actinomycetota</taxon>
        <taxon>Actinomycetes</taxon>
        <taxon>Kitasatosporales</taxon>
        <taxon>Streptomycetaceae</taxon>
        <taxon>Streptomyces</taxon>
    </lineage>
</organism>
<feature type="region of interest" description="Disordered" evidence="4">
    <location>
        <begin position="1"/>
        <end position="22"/>
    </location>
</feature>
<dbReference type="EMBL" id="JAVRER010000012">
    <property type="protein sequence ID" value="MDT0415910.1"/>
    <property type="molecule type" value="Genomic_DNA"/>
</dbReference>
<gene>
    <name evidence="6" type="ORF">RM574_10450</name>
</gene>
<dbReference type="InterPro" id="IPR036775">
    <property type="entry name" value="DNA_pol_Y-fam_lit_finger_sf"/>
</dbReference>
<dbReference type="PANTHER" id="PTHR35369">
    <property type="entry name" value="BLR3025 PROTEIN-RELATED"/>
    <property type="match status" value="1"/>
</dbReference>
<accession>A0ABD5E3J6</accession>
<comment type="function">
    <text evidence="3">Poorly processive, error-prone DNA polymerase involved in untargeted mutagenesis. Copies undamaged DNA at stalled replication forks, which arise in vivo from mismatched or misaligned primer ends. These misaligned primers can be extended by PolIV. Exhibits no 3'-5' exonuclease (proofreading) activity. May be involved in translesional synthesis, in conjunction with the beta clamp from PolIII.</text>
</comment>
<proteinExistence type="inferred from homology"/>
<dbReference type="InterPro" id="IPR050356">
    <property type="entry name" value="SulA_CellDiv_inhibitor"/>
</dbReference>
<dbReference type="Gene3D" id="3.30.1490.100">
    <property type="entry name" value="DNA polymerase, Y-family, little finger domain"/>
    <property type="match status" value="1"/>
</dbReference>
<dbReference type="InterPro" id="IPR001126">
    <property type="entry name" value="UmuC"/>
</dbReference>
<evidence type="ECO:0000256" key="2">
    <source>
        <dbReference type="ARBA" id="ARBA00022763"/>
    </source>
</evidence>
<dbReference type="SUPFAM" id="SSF56672">
    <property type="entry name" value="DNA/RNA polymerases"/>
    <property type="match status" value="1"/>
</dbReference>
<dbReference type="Pfam" id="PF11799">
    <property type="entry name" value="IMS_C"/>
    <property type="match status" value="1"/>
</dbReference>
<protein>
    <recommendedName>
        <fullName evidence="5">UmuC domain-containing protein</fullName>
    </recommendedName>
</protein>
<dbReference type="RefSeq" id="WP_311676956.1">
    <property type="nucleotide sequence ID" value="NZ_JAVRER010000012.1"/>
</dbReference>
<reference evidence="7" key="1">
    <citation type="submission" date="2023-07" db="EMBL/GenBank/DDBJ databases">
        <title>30 novel species of actinomycetes from the DSMZ collection.</title>
        <authorList>
            <person name="Nouioui I."/>
        </authorList>
    </citation>
    <scope>NUCLEOTIDE SEQUENCE [LARGE SCALE GENOMIC DNA]</scope>
    <source>
        <strain evidence="7">DSM 41982</strain>
    </source>
</reference>
<name>A0ABD5E3J6_9ACTN</name>